<reference evidence="4" key="1">
    <citation type="submission" date="2016-10" db="EMBL/GenBank/DDBJ databases">
        <authorList>
            <person name="Varghese N."/>
            <person name="Submissions S."/>
        </authorList>
    </citation>
    <scope>NUCLEOTIDE SEQUENCE [LARGE SCALE GENOMIC DNA]</scope>
    <source>
        <strain evidence="4">S6-262</strain>
    </source>
</reference>
<dbReference type="InterPro" id="IPR051803">
    <property type="entry name" value="TA_system_RelE-like_toxin"/>
</dbReference>
<evidence type="ECO:0000313" key="4">
    <source>
        <dbReference type="Proteomes" id="UP000199206"/>
    </source>
</evidence>
<keyword evidence="4" id="KW-1185">Reference proteome</keyword>
<dbReference type="AlphaFoldDB" id="A0A1H8BHR8"/>
<keyword evidence="2" id="KW-1277">Toxin-antitoxin system</keyword>
<evidence type="ECO:0000313" key="3">
    <source>
        <dbReference type="EMBL" id="SEM81538.1"/>
    </source>
</evidence>
<dbReference type="RefSeq" id="WP_093664685.1">
    <property type="nucleotide sequence ID" value="NZ_FOCF01000002.1"/>
</dbReference>
<protein>
    <submittedName>
        <fullName evidence="3">Addiction module toxin, RelE/StbE family</fullName>
    </submittedName>
</protein>
<proteinExistence type="inferred from homology"/>
<dbReference type="EMBL" id="FOCF01000002">
    <property type="protein sequence ID" value="SEM81538.1"/>
    <property type="molecule type" value="Genomic_DNA"/>
</dbReference>
<dbReference type="OrthoDB" id="121597at2"/>
<dbReference type="STRING" id="1166340.SAMN05192583_1344"/>
<dbReference type="InterPro" id="IPR035093">
    <property type="entry name" value="RelE/ParE_toxin_dom_sf"/>
</dbReference>
<dbReference type="NCBIfam" id="TIGR02385">
    <property type="entry name" value="RelE_StbE"/>
    <property type="match status" value="1"/>
</dbReference>
<evidence type="ECO:0000256" key="2">
    <source>
        <dbReference type="ARBA" id="ARBA00022649"/>
    </source>
</evidence>
<gene>
    <name evidence="3" type="ORF">SAMN05192583_1344</name>
</gene>
<dbReference type="Gene3D" id="3.30.2310.20">
    <property type="entry name" value="RelE-like"/>
    <property type="match status" value="1"/>
</dbReference>
<evidence type="ECO:0000256" key="1">
    <source>
        <dbReference type="ARBA" id="ARBA00006226"/>
    </source>
</evidence>
<name>A0A1H8BHR8_9SPHN</name>
<sequence>MTLPVLWRPEALHDLYSIVGYISERNVDAADRLGIAIRHAAERLPEHPYMHRPGRVAGTREAIVHPNYILVYRVAENIDILAVLHARQQYP</sequence>
<dbReference type="InterPro" id="IPR007712">
    <property type="entry name" value="RelE/ParE_toxin"/>
</dbReference>
<accession>A0A1H8BHR8</accession>
<dbReference type="PANTHER" id="PTHR33755">
    <property type="entry name" value="TOXIN PARE1-RELATED"/>
    <property type="match status" value="1"/>
</dbReference>
<comment type="similarity">
    <text evidence="1">Belongs to the RelE toxin family.</text>
</comment>
<organism evidence="3 4">
    <name type="scientific">Sphingomonas gellani</name>
    <dbReference type="NCBI Taxonomy" id="1166340"/>
    <lineage>
        <taxon>Bacteria</taxon>
        <taxon>Pseudomonadati</taxon>
        <taxon>Pseudomonadota</taxon>
        <taxon>Alphaproteobacteria</taxon>
        <taxon>Sphingomonadales</taxon>
        <taxon>Sphingomonadaceae</taxon>
        <taxon>Sphingomonas</taxon>
    </lineage>
</organism>
<dbReference type="Proteomes" id="UP000199206">
    <property type="component" value="Unassembled WGS sequence"/>
</dbReference>
<dbReference type="Pfam" id="PF05016">
    <property type="entry name" value="ParE_toxin"/>
    <property type="match status" value="1"/>
</dbReference>